<evidence type="ECO:0000256" key="1">
    <source>
        <dbReference type="SAM" id="MobiDB-lite"/>
    </source>
</evidence>
<organism evidence="2 3">
    <name type="scientific">Chrysophaeum taylorii</name>
    <dbReference type="NCBI Taxonomy" id="2483200"/>
    <lineage>
        <taxon>Eukaryota</taxon>
        <taxon>Sar</taxon>
        <taxon>Stramenopiles</taxon>
        <taxon>Ochrophyta</taxon>
        <taxon>Pelagophyceae</taxon>
        <taxon>Pelagomonadales</taxon>
        <taxon>Pelagomonadaceae</taxon>
        <taxon>Chrysophaeum</taxon>
    </lineage>
</organism>
<dbReference type="EMBL" id="JAQMWT010000109">
    <property type="protein sequence ID" value="KAJ8610350.1"/>
    <property type="molecule type" value="Genomic_DNA"/>
</dbReference>
<proteinExistence type="predicted"/>
<evidence type="ECO:0000313" key="3">
    <source>
        <dbReference type="Proteomes" id="UP001230188"/>
    </source>
</evidence>
<sequence length="131" mass="14136">MSFKSFSARLQRDGPPSTGVSARELWDNPTDSADASAFSSPKGLSKEEAETIVPRSRVKELTDQWETGRCSSSDDVGASAPTTVDLTGPPEKGPIFVTRSYSEHNDGKKSKKIVAVDDDLTTGCFCFNLTE</sequence>
<keyword evidence="3" id="KW-1185">Reference proteome</keyword>
<reference evidence="2" key="1">
    <citation type="submission" date="2023-01" db="EMBL/GenBank/DDBJ databases">
        <title>Metagenome sequencing of chrysophaentin producing Chrysophaeum taylorii.</title>
        <authorList>
            <person name="Davison J."/>
            <person name="Bewley C."/>
        </authorList>
    </citation>
    <scope>NUCLEOTIDE SEQUENCE</scope>
    <source>
        <strain evidence="2">NIES-1699</strain>
    </source>
</reference>
<protein>
    <submittedName>
        <fullName evidence="2">Uncharacterized protein</fullName>
    </submittedName>
</protein>
<dbReference type="AlphaFoldDB" id="A0AAD7UM11"/>
<gene>
    <name evidence="2" type="ORF">CTAYLR_003876</name>
</gene>
<evidence type="ECO:0000313" key="2">
    <source>
        <dbReference type="EMBL" id="KAJ8610350.1"/>
    </source>
</evidence>
<comment type="caution">
    <text evidence="2">The sequence shown here is derived from an EMBL/GenBank/DDBJ whole genome shotgun (WGS) entry which is preliminary data.</text>
</comment>
<dbReference type="Proteomes" id="UP001230188">
    <property type="component" value="Unassembled WGS sequence"/>
</dbReference>
<feature type="compositionally biased region" description="Polar residues" evidence="1">
    <location>
        <begin position="69"/>
        <end position="85"/>
    </location>
</feature>
<accession>A0AAD7UM11</accession>
<feature type="region of interest" description="Disordered" evidence="1">
    <location>
        <begin position="1"/>
        <end position="93"/>
    </location>
</feature>
<name>A0AAD7UM11_9STRA</name>
<feature type="compositionally biased region" description="Polar residues" evidence="1">
    <location>
        <begin position="29"/>
        <end position="39"/>
    </location>
</feature>